<comment type="caution">
    <text evidence="2">The sequence shown here is derived from an EMBL/GenBank/DDBJ whole genome shotgun (WGS) entry which is preliminary data.</text>
</comment>
<gene>
    <name evidence="2" type="ORF">GCM10007304_30250</name>
</gene>
<keyword evidence="1" id="KW-0175">Coiled coil</keyword>
<proteinExistence type="predicted"/>
<name>A0A917LD68_9NOCA</name>
<evidence type="ECO:0000313" key="2">
    <source>
        <dbReference type="EMBL" id="GGG14110.1"/>
    </source>
</evidence>
<dbReference type="Pfam" id="PF25209">
    <property type="entry name" value="Phage_capsid_4"/>
    <property type="match status" value="1"/>
</dbReference>
<keyword evidence="3" id="KW-1185">Reference proteome</keyword>
<dbReference type="Proteomes" id="UP000654257">
    <property type="component" value="Unassembled WGS sequence"/>
</dbReference>
<evidence type="ECO:0008006" key="4">
    <source>
        <dbReference type="Google" id="ProtNLM"/>
    </source>
</evidence>
<organism evidence="2 3">
    <name type="scientific">Rhodococcoides trifolii</name>
    <dbReference type="NCBI Taxonomy" id="908250"/>
    <lineage>
        <taxon>Bacteria</taxon>
        <taxon>Bacillati</taxon>
        <taxon>Actinomycetota</taxon>
        <taxon>Actinomycetes</taxon>
        <taxon>Mycobacteriales</taxon>
        <taxon>Nocardiaceae</taxon>
        <taxon>Rhodococcoides</taxon>
    </lineage>
</organism>
<dbReference type="RefSeq" id="WP_188545676.1">
    <property type="nucleotide sequence ID" value="NZ_BMCU01000003.1"/>
</dbReference>
<accession>A0A917LD68</accession>
<reference evidence="2" key="1">
    <citation type="journal article" date="2014" name="Int. J. Syst. Evol. Microbiol.">
        <title>Complete genome sequence of Corynebacterium casei LMG S-19264T (=DSM 44701T), isolated from a smear-ripened cheese.</title>
        <authorList>
            <consortium name="US DOE Joint Genome Institute (JGI-PGF)"/>
            <person name="Walter F."/>
            <person name="Albersmeier A."/>
            <person name="Kalinowski J."/>
            <person name="Ruckert C."/>
        </authorList>
    </citation>
    <scope>NUCLEOTIDE SEQUENCE</scope>
    <source>
        <strain evidence="2">CCM 7905</strain>
    </source>
</reference>
<dbReference type="Gene3D" id="3.30.2320.10">
    <property type="entry name" value="hypothetical protein PF0899 domain"/>
    <property type="match status" value="1"/>
</dbReference>
<evidence type="ECO:0000256" key="1">
    <source>
        <dbReference type="SAM" id="Coils"/>
    </source>
</evidence>
<feature type="coiled-coil region" evidence="1">
    <location>
        <begin position="4"/>
        <end position="38"/>
    </location>
</feature>
<reference evidence="2" key="2">
    <citation type="submission" date="2020-09" db="EMBL/GenBank/DDBJ databases">
        <authorList>
            <person name="Sun Q."/>
            <person name="Sedlacek I."/>
        </authorList>
    </citation>
    <scope>NUCLEOTIDE SEQUENCE</scope>
    <source>
        <strain evidence="2">CCM 7905</strain>
    </source>
</reference>
<dbReference type="EMBL" id="BMCU01000003">
    <property type="protein sequence ID" value="GGG14110.1"/>
    <property type="molecule type" value="Genomic_DNA"/>
</dbReference>
<sequence>MSDIETLSSEFTEVRDSLEEANRKIAVLESRETETEVRSELTVSEALVRAFNGEKVETRAIQSTADNAKQNIWANKPLGFVEQRRPLKAVFGSSPIPGDSGTSIEYARVGTRTGSVAKQAAEGDALTYNKVTIVSDSAPIETFGGYAEFSVQALRFGKAPLLETTVRHLEVEYAKAAETKVRNALTGIINANLNVVTRGAVTGAAAGSAWIGAVEDGLAMIEDNSRGLAGNAIVVSRDIHKLLLTTTDTSGRPLFEVNRDGSNTFGSVAVNAGANVAGLPVVSVPQLAANTFYVVSSDALCIWEEGILELTDKNIVNLTELRSLYGYIATGVFDGKGVAKVTWA</sequence>
<protein>
    <recommendedName>
        <fullName evidence="4">Phage major capsid protein</fullName>
    </recommendedName>
</protein>
<evidence type="ECO:0000313" key="3">
    <source>
        <dbReference type="Proteomes" id="UP000654257"/>
    </source>
</evidence>
<dbReference type="AlphaFoldDB" id="A0A917LD68"/>
<dbReference type="SUPFAM" id="SSF56563">
    <property type="entry name" value="Major capsid protein gp5"/>
    <property type="match status" value="1"/>
</dbReference>